<dbReference type="Proteomes" id="UP000652761">
    <property type="component" value="Unassembled WGS sequence"/>
</dbReference>
<name>A0A843TWQ6_COLES</name>
<feature type="compositionally biased region" description="Polar residues" evidence="1">
    <location>
        <begin position="62"/>
        <end position="75"/>
    </location>
</feature>
<accession>A0A843TWQ6</accession>
<dbReference type="AlphaFoldDB" id="A0A843TWQ6"/>
<evidence type="ECO:0000313" key="2">
    <source>
        <dbReference type="EMBL" id="MQL77182.1"/>
    </source>
</evidence>
<comment type="caution">
    <text evidence="2">The sequence shown here is derived from an EMBL/GenBank/DDBJ whole genome shotgun (WGS) entry which is preliminary data.</text>
</comment>
<feature type="compositionally biased region" description="Low complexity" evidence="1">
    <location>
        <begin position="24"/>
        <end position="38"/>
    </location>
</feature>
<organism evidence="2 3">
    <name type="scientific">Colocasia esculenta</name>
    <name type="common">Wild taro</name>
    <name type="synonym">Arum esculentum</name>
    <dbReference type="NCBI Taxonomy" id="4460"/>
    <lineage>
        <taxon>Eukaryota</taxon>
        <taxon>Viridiplantae</taxon>
        <taxon>Streptophyta</taxon>
        <taxon>Embryophyta</taxon>
        <taxon>Tracheophyta</taxon>
        <taxon>Spermatophyta</taxon>
        <taxon>Magnoliopsida</taxon>
        <taxon>Liliopsida</taxon>
        <taxon>Araceae</taxon>
        <taxon>Aroideae</taxon>
        <taxon>Colocasieae</taxon>
        <taxon>Colocasia</taxon>
    </lineage>
</organism>
<evidence type="ECO:0000313" key="3">
    <source>
        <dbReference type="Proteomes" id="UP000652761"/>
    </source>
</evidence>
<dbReference type="EMBL" id="NMUH01000335">
    <property type="protein sequence ID" value="MQL77182.1"/>
    <property type="molecule type" value="Genomic_DNA"/>
</dbReference>
<proteinExistence type="predicted"/>
<evidence type="ECO:0000256" key="1">
    <source>
        <dbReference type="SAM" id="MobiDB-lite"/>
    </source>
</evidence>
<feature type="region of interest" description="Disordered" evidence="1">
    <location>
        <begin position="149"/>
        <end position="186"/>
    </location>
</feature>
<protein>
    <submittedName>
        <fullName evidence="2">Uncharacterized protein</fullName>
    </submittedName>
</protein>
<feature type="region of interest" description="Disordered" evidence="1">
    <location>
        <begin position="11"/>
        <end position="112"/>
    </location>
</feature>
<reference evidence="2" key="1">
    <citation type="submission" date="2017-07" db="EMBL/GenBank/DDBJ databases">
        <title>Taro Niue Genome Assembly and Annotation.</title>
        <authorList>
            <person name="Atibalentja N."/>
            <person name="Keating K."/>
            <person name="Fields C.J."/>
        </authorList>
    </citation>
    <scope>NUCLEOTIDE SEQUENCE</scope>
    <source>
        <strain evidence="2">Niue_2</strain>
        <tissue evidence="2">Leaf</tissue>
    </source>
</reference>
<sequence length="186" mass="20334">MALAPCVLSFSQPAAEHASAVNVQRSQRSSGSCSSPQSPKHPSTEQPPRRAPSRSPRVVSGHPSSCSVQTLSTEQDLQESYHRPAGISSARVPGTEQRAQLPNNRSSQPSRLPARYLSLRRIQAALRPLAAGERYNPWSRALQLRRPARYSSYDRGSCSHRHSSSPSSPVEARLAQAQTGKRHHSN</sequence>
<feature type="compositionally biased region" description="Polar residues" evidence="1">
    <location>
        <begin position="97"/>
        <end position="110"/>
    </location>
</feature>
<gene>
    <name evidence="2" type="ORF">Taro_009592</name>
</gene>
<keyword evidence="3" id="KW-1185">Reference proteome</keyword>